<dbReference type="CDD" id="cd22778">
    <property type="entry name" value="DPBB_CEPL-like"/>
    <property type="match status" value="1"/>
</dbReference>
<keyword evidence="3" id="KW-0964">Secreted</keyword>
<evidence type="ECO:0000256" key="4">
    <source>
        <dbReference type="SAM" id="SignalP"/>
    </source>
</evidence>
<proteinExistence type="inferred from homology"/>
<evidence type="ECO:0000256" key="2">
    <source>
        <dbReference type="ARBA" id="ARBA00010421"/>
    </source>
</evidence>
<keyword evidence="4" id="KW-0732">Signal</keyword>
<evidence type="ECO:0000256" key="1">
    <source>
        <dbReference type="ARBA" id="ARBA00004613"/>
    </source>
</evidence>
<protein>
    <recommendedName>
        <fullName evidence="7">SnodProt1</fullName>
    </recommendedName>
</protein>
<evidence type="ECO:0000313" key="5">
    <source>
        <dbReference type="EMBL" id="KAF3125707.1"/>
    </source>
</evidence>
<dbReference type="PROSITE" id="PS51257">
    <property type="entry name" value="PROKAR_LIPOPROTEIN"/>
    <property type="match status" value="1"/>
</dbReference>
<feature type="chain" id="PRO_5028830947" description="SnodProt1" evidence="4">
    <location>
        <begin position="19"/>
        <end position="169"/>
    </location>
</feature>
<comment type="subcellular location">
    <subcellularLocation>
        <location evidence="1">Secreted</location>
    </subcellularLocation>
</comment>
<sequence>MLFRFFYTLLLLVACASASVLKYDPNYSYSKNLPLTSFACSDGSNGLITKFKGTVNNLSQLRTKLKPNVQVAAHKFVTSWNSPFCGACFRARNPRTNLWFNFIAIDVARDGVETVIASPEAFASVSKSGCTPQEKNPSALKRIHVVETNGVLHLPEATDKLQPRLCIPA</sequence>
<dbReference type="Pfam" id="PF07249">
    <property type="entry name" value="Cerato-platanin"/>
    <property type="match status" value="1"/>
</dbReference>
<feature type="signal peptide" evidence="4">
    <location>
        <begin position="1"/>
        <end position="18"/>
    </location>
</feature>
<accession>A0A7C8JIT3</accession>
<organism evidence="5 6">
    <name type="scientific">Orbilia oligospora</name>
    <name type="common">Nematode-trapping fungus</name>
    <name type="synonym">Arthrobotrys oligospora</name>
    <dbReference type="NCBI Taxonomy" id="2813651"/>
    <lineage>
        <taxon>Eukaryota</taxon>
        <taxon>Fungi</taxon>
        <taxon>Dikarya</taxon>
        <taxon>Ascomycota</taxon>
        <taxon>Pezizomycotina</taxon>
        <taxon>Orbiliomycetes</taxon>
        <taxon>Orbiliales</taxon>
        <taxon>Orbiliaceae</taxon>
        <taxon>Orbilia</taxon>
    </lineage>
</organism>
<dbReference type="Proteomes" id="UP000480548">
    <property type="component" value="Unassembled WGS sequence"/>
</dbReference>
<name>A0A7C8JIT3_ORBOL</name>
<comment type="caution">
    <text evidence="5">The sequence shown here is derived from an EMBL/GenBank/DDBJ whole genome shotgun (WGS) entry which is preliminary data.</text>
</comment>
<dbReference type="AlphaFoldDB" id="A0A7C8JIT3"/>
<reference evidence="5 6" key="1">
    <citation type="submission" date="2019-06" db="EMBL/GenBank/DDBJ databases">
        <authorList>
            <person name="Palmer J.M."/>
        </authorList>
    </citation>
    <scope>NUCLEOTIDE SEQUENCE [LARGE SCALE GENOMIC DNA]</scope>
    <source>
        <strain evidence="5 6">TWF703</strain>
    </source>
</reference>
<evidence type="ECO:0008006" key="7">
    <source>
        <dbReference type="Google" id="ProtNLM"/>
    </source>
</evidence>
<dbReference type="Gene3D" id="2.40.40.10">
    <property type="entry name" value="RlpA-like domain"/>
    <property type="match status" value="1"/>
</dbReference>
<dbReference type="InterPro" id="IPR010829">
    <property type="entry name" value="Cerato-platanin"/>
</dbReference>
<evidence type="ECO:0000313" key="6">
    <source>
        <dbReference type="Proteomes" id="UP000480548"/>
    </source>
</evidence>
<dbReference type="GO" id="GO:0005576">
    <property type="term" value="C:extracellular region"/>
    <property type="evidence" value="ECO:0007669"/>
    <property type="project" value="UniProtKB-SubCell"/>
</dbReference>
<gene>
    <name evidence="5" type="ORF">TWF703_010695</name>
</gene>
<comment type="similarity">
    <text evidence="2">Belongs to the cerato-platanin family.</text>
</comment>
<dbReference type="InterPro" id="IPR036908">
    <property type="entry name" value="RlpA-like_sf"/>
</dbReference>
<evidence type="ECO:0000256" key="3">
    <source>
        <dbReference type="ARBA" id="ARBA00022525"/>
    </source>
</evidence>
<dbReference type="EMBL" id="WIQZ01000089">
    <property type="protein sequence ID" value="KAF3125707.1"/>
    <property type="molecule type" value="Genomic_DNA"/>
</dbReference>